<dbReference type="PROSITE" id="PS51072">
    <property type="entry name" value="MHD"/>
    <property type="match status" value="1"/>
</dbReference>
<evidence type="ECO:0000256" key="6">
    <source>
        <dbReference type="ARBA" id="ARBA00023136"/>
    </source>
</evidence>
<organism evidence="12 13">
    <name type="scientific">Heterocephalus glaber</name>
    <name type="common">Naked mole rat</name>
    <dbReference type="NCBI Taxonomy" id="10181"/>
    <lineage>
        <taxon>Eukaryota</taxon>
        <taxon>Metazoa</taxon>
        <taxon>Chordata</taxon>
        <taxon>Craniata</taxon>
        <taxon>Vertebrata</taxon>
        <taxon>Euteleostomi</taxon>
        <taxon>Mammalia</taxon>
        <taxon>Eutheria</taxon>
        <taxon>Euarchontoglires</taxon>
        <taxon>Glires</taxon>
        <taxon>Rodentia</taxon>
        <taxon>Hystricomorpha</taxon>
        <taxon>Bathyergidae</taxon>
        <taxon>Heterocephalus</taxon>
    </lineage>
</organism>
<evidence type="ECO:0000259" key="11">
    <source>
        <dbReference type="PROSITE" id="PS51072"/>
    </source>
</evidence>
<feature type="compositionally biased region" description="Pro residues" evidence="10">
    <location>
        <begin position="407"/>
        <end position="426"/>
    </location>
</feature>
<dbReference type="InterPro" id="IPR037984">
    <property type="entry name" value="SGIP1_MHD"/>
</dbReference>
<feature type="region of interest" description="Disordered" evidence="10">
    <location>
        <begin position="462"/>
        <end position="585"/>
    </location>
</feature>
<evidence type="ECO:0000256" key="7">
    <source>
        <dbReference type="ARBA" id="ARBA00023176"/>
    </source>
</evidence>
<dbReference type="InterPro" id="IPR028565">
    <property type="entry name" value="MHD"/>
</dbReference>
<dbReference type="SUPFAM" id="SSF49447">
    <property type="entry name" value="Second domain of Mu2 adaptin subunit (ap50) of ap2 adaptor"/>
    <property type="match status" value="1"/>
</dbReference>
<feature type="compositionally biased region" description="Pro residues" evidence="10">
    <location>
        <begin position="307"/>
        <end position="322"/>
    </location>
</feature>
<evidence type="ECO:0000256" key="5">
    <source>
        <dbReference type="ARBA" id="ARBA00022583"/>
    </source>
</evidence>
<feature type="compositionally biased region" description="Basic and acidic residues" evidence="10">
    <location>
        <begin position="385"/>
        <end position="396"/>
    </location>
</feature>
<comment type="function">
    <text evidence="1">May function in clathrin-mediated endocytosis. Has both a membrane binding/tubulating activity and the ability to recruit proteins essential to the formation of functional clathrin-coated pits. Has a preference for membranes enriched in phosphatidylserine and phosphoinositides and is required for the endocytosis of the transferrin receptor. May also bind tubulin. May play a role in the regulation of energy homeostasis.</text>
</comment>
<evidence type="ECO:0000256" key="8">
    <source>
        <dbReference type="ARBA" id="ARBA00030485"/>
    </source>
</evidence>
<feature type="compositionally biased region" description="Pro residues" evidence="10">
    <location>
        <begin position="520"/>
        <end position="538"/>
    </location>
</feature>
<evidence type="ECO:0000256" key="2">
    <source>
        <dbReference type="ARBA" id="ARBA00004283"/>
    </source>
</evidence>
<feature type="region of interest" description="Disordered" evidence="10">
    <location>
        <begin position="61"/>
        <end position="126"/>
    </location>
</feature>
<keyword evidence="4" id="KW-0597">Phosphoprotein</keyword>
<feature type="compositionally biased region" description="Basic residues" evidence="10">
    <location>
        <begin position="66"/>
        <end position="77"/>
    </location>
</feature>
<feature type="region of interest" description="Disordered" evidence="10">
    <location>
        <begin position="284"/>
        <end position="358"/>
    </location>
</feature>
<keyword evidence="7" id="KW-0168">Coated pit</keyword>
<dbReference type="InterPro" id="IPR018808">
    <property type="entry name" value="Muniscin_C"/>
</dbReference>
<dbReference type="GO" id="GO:0005886">
    <property type="term" value="C:plasma membrane"/>
    <property type="evidence" value="ECO:0007669"/>
    <property type="project" value="TreeGrafter"/>
</dbReference>
<dbReference type="GO" id="GO:0005905">
    <property type="term" value="C:clathrin-coated pit"/>
    <property type="evidence" value="ECO:0007669"/>
    <property type="project" value="UniProtKB-SubCell"/>
</dbReference>
<feature type="compositionally biased region" description="Low complexity" evidence="10">
    <location>
        <begin position="499"/>
        <end position="519"/>
    </location>
</feature>
<dbReference type="Pfam" id="PF10291">
    <property type="entry name" value="muHD"/>
    <property type="match status" value="1"/>
</dbReference>
<feature type="compositionally biased region" description="Low complexity" evidence="10">
    <location>
        <begin position="545"/>
        <end position="555"/>
    </location>
</feature>
<accession>A0AAX6STN9</accession>
<dbReference type="PANTHER" id="PTHR23065">
    <property type="entry name" value="PROLINE-SERINE-THREONINE PHOSPHATASE INTERACTING PROTEIN 1"/>
    <property type="match status" value="1"/>
</dbReference>
<dbReference type="RefSeq" id="XP_021111235.1">
    <property type="nucleotide sequence ID" value="XM_021255576.1"/>
</dbReference>
<keyword evidence="5" id="KW-0254">Endocytosis</keyword>
<feature type="domain" description="MHD" evidence="11">
    <location>
        <begin position="624"/>
        <end position="892"/>
    </location>
</feature>
<keyword evidence="12" id="KW-1185">Reference proteome</keyword>
<evidence type="ECO:0000313" key="13">
    <source>
        <dbReference type="RefSeq" id="XP_021111235.1"/>
    </source>
</evidence>
<keyword evidence="6" id="KW-0472">Membrane</keyword>
<feature type="compositionally biased region" description="Low complexity" evidence="10">
    <location>
        <begin position="562"/>
        <end position="585"/>
    </location>
</feature>
<evidence type="ECO:0000256" key="4">
    <source>
        <dbReference type="ARBA" id="ARBA00022553"/>
    </source>
</evidence>
<feature type="region of interest" description="Disordered" evidence="10">
    <location>
        <begin position="205"/>
        <end position="267"/>
    </location>
</feature>
<gene>
    <name evidence="13" type="primary">Sgip1</name>
</gene>
<dbReference type="PANTHER" id="PTHR23065:SF8">
    <property type="entry name" value="F-BAR DOMAIN ONLY PROTEIN 2"/>
    <property type="match status" value="1"/>
</dbReference>
<comment type="subcellular location">
    <subcellularLocation>
        <location evidence="2">Membrane</location>
        <location evidence="2">Clathrin-coated pit</location>
        <topology evidence="2">Peripheral membrane protein</topology>
        <orientation evidence="2">Cytoplasmic side</orientation>
    </subcellularLocation>
</comment>
<comment type="subunit">
    <text evidence="9">Interacts with proteins essential or regulating the formation of functional clathrin-coated pits. Interacts with CANX. Interacts with AP2A1. Interacts with EPS15. Interacts with SH3GL3. Interacts with AMPH. Interacts with ITSN1 (via SH3 domains). Interacts with and REPS1.</text>
</comment>
<proteinExistence type="predicted"/>
<evidence type="ECO:0000256" key="9">
    <source>
        <dbReference type="ARBA" id="ARBA00046739"/>
    </source>
</evidence>
<evidence type="ECO:0000256" key="10">
    <source>
        <dbReference type="SAM" id="MobiDB-lite"/>
    </source>
</evidence>
<dbReference type="FunFam" id="2.60.40.1170:FF:000005">
    <property type="entry name" value="SH3-containing GRB2-like protein 3-interacting protein 1 isoform X3"/>
    <property type="match status" value="1"/>
</dbReference>
<sequence>MTCTQWAVYTNVATNARVMDCTMILPWLRRHWETGIIHLQSCDTTRSAIAVHVLMQHRMVTPQRPGLKKRTRKAFGIRKKEKDTDSTGSPDRDGIQPSPHEPPYSNRAECVREGGKKVSKKSNGAPNGFYAEIDWERYNSPELDEEGYSIRPEEPGSTKGKHFYSSSESEEEEESHRKFNIKIKPLQSKDILKNAATVDELKASIGNIALSPSPVRKSPRRSPGAIKRNLSSEEVARPRRSTPTPELISKKPPDDTAALAPLFGPPLESAFDEQKTEVLLDQPEIWGPGQPINPSLESPKLTRPFPTGTPPPLPPKHVPATPPRTGSPLTVGPGSDQSATEAKVEKLPSINDLDSIFGPVLSPRSVAVNTEEKWVQFSDTLLEHVTPELASREKVASPRAASDDPADSPPPGSPGPLGPSGPPGPAGRPRHVPSPLNLEEVQKKVAEQSFIKDDYLETISSAKDWGLGQRATPPTPPPPTYRTVVSSPGPGSGSGTGTASGASSPARPATPLVPCSGSSTPPPPPPRPPSRPKLPPGKPGVGDVSRPFSPPVHSSSPPPIAPLARAESTSSISSTNSLSAATTPTVVSEDDVFYDKLPSFERRCDTPAGSSRGPSPLTMGAQDTLPVAAAFTETVNAYFKAADPTKCIVKITGEMVLSFPAGITRHFANNPSPAALTFRVINFSRLEHVLPNPQLLCCDNTQNDANTKEFWVNMPNLMTHLKKVSEQKPQATYYNVDMLKYQVSAQGIQSTPLNLAVNWRCEPASTDLRIDYKYNSDAMATAVALNNVQFLVPVDGGVTKLQAVLPPAVWNAEQQRILWKIPDISQKSENGGVGSLLARFQLSEGPSKPSPLVVQFTSEGTTLSGCDIELVGAGYRFSLIKKRFAAGKYLADN</sequence>
<dbReference type="InterPro" id="IPR036168">
    <property type="entry name" value="AP2_Mu_C_sf"/>
</dbReference>
<evidence type="ECO:0000313" key="12">
    <source>
        <dbReference type="Proteomes" id="UP000694906"/>
    </source>
</evidence>
<dbReference type="GeneID" id="101702838"/>
<evidence type="ECO:0000256" key="1">
    <source>
        <dbReference type="ARBA" id="ARBA00003346"/>
    </source>
</evidence>
<evidence type="ECO:0000256" key="3">
    <source>
        <dbReference type="ARBA" id="ARBA00014150"/>
    </source>
</evidence>
<name>A0AAX6STN9_HETGA</name>
<feature type="compositionally biased region" description="Basic and acidic residues" evidence="10">
    <location>
        <begin position="78"/>
        <end position="94"/>
    </location>
</feature>
<dbReference type="CDD" id="cd09266">
    <property type="entry name" value="SGIP1_MHD"/>
    <property type="match status" value="1"/>
</dbReference>
<dbReference type="Gene3D" id="2.60.40.1170">
    <property type="entry name" value="Mu homology domain, subdomain B"/>
    <property type="match status" value="2"/>
</dbReference>
<protein>
    <recommendedName>
        <fullName evidence="3">SH3-containing GRB2-like protein 3-interacting protein 1</fullName>
    </recommendedName>
    <alternativeName>
        <fullName evidence="8">Endophilin-3-interacting protein</fullName>
    </alternativeName>
</protein>
<feature type="region of interest" description="Disordered" evidence="10">
    <location>
        <begin position="146"/>
        <end position="178"/>
    </location>
</feature>
<feature type="region of interest" description="Disordered" evidence="10">
    <location>
        <begin position="385"/>
        <end position="441"/>
    </location>
</feature>
<dbReference type="Proteomes" id="UP000694906">
    <property type="component" value="Unplaced"/>
</dbReference>
<dbReference type="CTD" id="84251"/>
<dbReference type="GO" id="GO:0030136">
    <property type="term" value="C:clathrin-coated vesicle"/>
    <property type="evidence" value="ECO:0007669"/>
    <property type="project" value="TreeGrafter"/>
</dbReference>
<dbReference type="GO" id="GO:0048488">
    <property type="term" value="P:synaptic vesicle endocytosis"/>
    <property type="evidence" value="ECO:0007669"/>
    <property type="project" value="TreeGrafter"/>
</dbReference>
<dbReference type="GO" id="GO:0072583">
    <property type="term" value="P:clathrin-dependent endocytosis"/>
    <property type="evidence" value="ECO:0007669"/>
    <property type="project" value="InterPro"/>
</dbReference>
<reference evidence="13" key="1">
    <citation type="submission" date="2025-08" db="UniProtKB">
        <authorList>
            <consortium name="RefSeq"/>
        </authorList>
    </citation>
    <scope>IDENTIFICATION</scope>
</reference>
<dbReference type="AlphaFoldDB" id="A0AAX6STN9"/>
<dbReference type="GO" id="GO:0098793">
    <property type="term" value="C:presynapse"/>
    <property type="evidence" value="ECO:0007669"/>
    <property type="project" value="GOC"/>
</dbReference>
<dbReference type="GO" id="GO:0048268">
    <property type="term" value="P:clathrin coat assembly"/>
    <property type="evidence" value="ECO:0007669"/>
    <property type="project" value="TreeGrafter"/>
</dbReference>